<dbReference type="Proteomes" id="UP000724672">
    <property type="component" value="Unassembled WGS sequence"/>
</dbReference>
<dbReference type="PROSITE" id="PS00137">
    <property type="entry name" value="SUBTILASE_HIS"/>
    <property type="match status" value="1"/>
</dbReference>
<evidence type="ECO:0000256" key="5">
    <source>
        <dbReference type="PIRSR" id="PIRSR615500-1"/>
    </source>
</evidence>
<evidence type="ECO:0000256" key="1">
    <source>
        <dbReference type="ARBA" id="ARBA00011073"/>
    </source>
</evidence>
<evidence type="ECO:0000256" key="4">
    <source>
        <dbReference type="ARBA" id="ARBA00022825"/>
    </source>
</evidence>
<gene>
    <name evidence="10" type="ORF">GOQ27_08490</name>
</gene>
<dbReference type="PROSITE" id="PS00138">
    <property type="entry name" value="SUBTILASE_SER"/>
    <property type="match status" value="1"/>
</dbReference>
<evidence type="ECO:0000256" key="7">
    <source>
        <dbReference type="RuleBase" id="RU003355"/>
    </source>
</evidence>
<feature type="active site" description="Charge relay system" evidence="5 6">
    <location>
        <position position="74"/>
    </location>
</feature>
<accession>A0A942UUZ6</accession>
<dbReference type="AlphaFoldDB" id="A0A942UUZ6"/>
<name>A0A942UUZ6_9FIRM</name>
<dbReference type="PROSITE" id="PS00136">
    <property type="entry name" value="SUBTILASE_ASP"/>
    <property type="match status" value="1"/>
</dbReference>
<evidence type="ECO:0000313" key="10">
    <source>
        <dbReference type="EMBL" id="MBS4538500.1"/>
    </source>
</evidence>
<dbReference type="GO" id="GO:0006508">
    <property type="term" value="P:proteolysis"/>
    <property type="evidence" value="ECO:0007669"/>
    <property type="project" value="UniProtKB-KW"/>
</dbReference>
<dbReference type="InterPro" id="IPR022398">
    <property type="entry name" value="Peptidase_S8_His-AS"/>
</dbReference>
<dbReference type="PANTHER" id="PTHR43806:SF65">
    <property type="entry name" value="SERINE PROTEASE APRX"/>
    <property type="match status" value="1"/>
</dbReference>
<dbReference type="InterPro" id="IPR036852">
    <property type="entry name" value="Peptidase_S8/S53_dom_sf"/>
</dbReference>
<keyword evidence="4 6" id="KW-0720">Serine protease</keyword>
<keyword evidence="8" id="KW-0472">Membrane</keyword>
<dbReference type="Pfam" id="PF00082">
    <property type="entry name" value="Peptidase_S8"/>
    <property type="match status" value="1"/>
</dbReference>
<dbReference type="PRINTS" id="PR00723">
    <property type="entry name" value="SUBTILISIN"/>
</dbReference>
<protein>
    <submittedName>
        <fullName evidence="10">S8 family peptidase</fullName>
    </submittedName>
</protein>
<dbReference type="SUPFAM" id="SSF52743">
    <property type="entry name" value="Subtilisin-like"/>
    <property type="match status" value="1"/>
</dbReference>
<evidence type="ECO:0000256" key="2">
    <source>
        <dbReference type="ARBA" id="ARBA00022670"/>
    </source>
</evidence>
<evidence type="ECO:0000256" key="3">
    <source>
        <dbReference type="ARBA" id="ARBA00022801"/>
    </source>
</evidence>
<keyword evidence="2 6" id="KW-0645">Protease</keyword>
<dbReference type="InterPro" id="IPR023827">
    <property type="entry name" value="Peptidase_S8_Asp-AS"/>
</dbReference>
<feature type="transmembrane region" description="Helical" evidence="8">
    <location>
        <begin position="367"/>
        <end position="388"/>
    </location>
</feature>
<feature type="active site" description="Charge relay system" evidence="5 6">
    <location>
        <position position="289"/>
    </location>
</feature>
<dbReference type="Gene3D" id="3.40.50.200">
    <property type="entry name" value="Peptidase S8/S53 domain"/>
    <property type="match status" value="1"/>
</dbReference>
<proteinExistence type="inferred from homology"/>
<dbReference type="InterPro" id="IPR015500">
    <property type="entry name" value="Peptidase_S8_subtilisin-rel"/>
</dbReference>
<comment type="caution">
    <text evidence="10">The sequence shown here is derived from an EMBL/GenBank/DDBJ whole genome shotgun (WGS) entry which is preliminary data.</text>
</comment>
<dbReference type="GO" id="GO:0004252">
    <property type="term" value="F:serine-type endopeptidase activity"/>
    <property type="evidence" value="ECO:0007669"/>
    <property type="project" value="UniProtKB-UniRule"/>
</dbReference>
<dbReference type="InterPro" id="IPR023828">
    <property type="entry name" value="Peptidase_S8_Ser-AS"/>
</dbReference>
<dbReference type="PROSITE" id="PS51892">
    <property type="entry name" value="SUBTILASE"/>
    <property type="match status" value="1"/>
</dbReference>
<keyword evidence="11" id="KW-1185">Reference proteome</keyword>
<feature type="active site" description="Charge relay system" evidence="5 6">
    <location>
        <position position="109"/>
    </location>
</feature>
<sequence length="390" mass="41342">MSSKLKYELPIVGAIACSMNLNDISSLSNDPDVEFISFDGKVFAQLDIVNESIKTNFPKEKNFTGEGVTVAVVDTGFSPHVDLIRPTNRILGFKDFVNNRNKPYDDNGHGTHIAGIIAGSGYSSNGKYTGIAPSANLLIVKALDSSGSGSTSDIVSAIQWVIETKDKYNTKILNLSLGTPANSSYTSCPLAQAVEEAVKSGLTVVCAAGNSGPSKGTILCPGNAPSGITVGAIDDNKTPEINDDFIANFSSRGPTKDGYKKPDVVAPGVDIMSLSNKNSSGYISLSGTSMATPVVTGACALLHQKHADLTPKKAKKMIVGCCSNIGFSQNEQGAGVIDLEKLFDKDYASKYDTISFNDPEKFDSQGVFGGFIDDNIIIILLIILLFLWDI</sequence>
<dbReference type="PANTHER" id="PTHR43806">
    <property type="entry name" value="PEPTIDASE S8"/>
    <property type="match status" value="1"/>
</dbReference>
<dbReference type="InterPro" id="IPR050131">
    <property type="entry name" value="Peptidase_S8_subtilisin-like"/>
</dbReference>
<keyword evidence="8" id="KW-1133">Transmembrane helix</keyword>
<feature type="domain" description="Peptidase S8/S53" evidence="9">
    <location>
        <begin position="65"/>
        <end position="334"/>
    </location>
</feature>
<keyword evidence="3 6" id="KW-0378">Hydrolase</keyword>
<dbReference type="CDD" id="cd07487">
    <property type="entry name" value="Peptidases_S8_1"/>
    <property type="match status" value="1"/>
</dbReference>
<evidence type="ECO:0000259" key="9">
    <source>
        <dbReference type="Pfam" id="PF00082"/>
    </source>
</evidence>
<dbReference type="EMBL" id="WSFT01000036">
    <property type="protein sequence ID" value="MBS4538500.1"/>
    <property type="molecule type" value="Genomic_DNA"/>
</dbReference>
<evidence type="ECO:0000313" key="11">
    <source>
        <dbReference type="Proteomes" id="UP000724672"/>
    </source>
</evidence>
<dbReference type="InterPro" id="IPR000209">
    <property type="entry name" value="Peptidase_S8/S53_dom"/>
</dbReference>
<evidence type="ECO:0000256" key="8">
    <source>
        <dbReference type="SAM" id="Phobius"/>
    </source>
</evidence>
<comment type="similarity">
    <text evidence="1 6 7">Belongs to the peptidase S8 family.</text>
</comment>
<organism evidence="10 11">
    <name type="scientific">Anaeromonas frigoriresistens</name>
    <dbReference type="NCBI Taxonomy" id="2683708"/>
    <lineage>
        <taxon>Bacteria</taxon>
        <taxon>Bacillati</taxon>
        <taxon>Bacillota</taxon>
        <taxon>Tissierellia</taxon>
        <taxon>Tissierellales</taxon>
        <taxon>Thermohalobacteraceae</taxon>
        <taxon>Anaeromonas</taxon>
    </lineage>
</organism>
<reference evidence="10" key="1">
    <citation type="submission" date="2019-12" db="EMBL/GenBank/DDBJ databases">
        <title>Clostridiaceae gen. nov. sp. nov., isolated from sediment in Xinjiang, China.</title>
        <authorList>
            <person name="Zhang R."/>
        </authorList>
    </citation>
    <scope>NUCLEOTIDE SEQUENCE</scope>
    <source>
        <strain evidence="10">D2Q-11</strain>
    </source>
</reference>
<keyword evidence="8" id="KW-0812">Transmembrane</keyword>
<evidence type="ECO:0000256" key="6">
    <source>
        <dbReference type="PROSITE-ProRule" id="PRU01240"/>
    </source>
</evidence>